<evidence type="ECO:0000256" key="2">
    <source>
        <dbReference type="ARBA" id="ARBA00006665"/>
    </source>
</evidence>
<name>A0A430QIK8_SCHBO</name>
<dbReference type="AlphaFoldDB" id="A0A430QIK8"/>
<evidence type="ECO:0000256" key="6">
    <source>
        <dbReference type="SAM" id="MobiDB-lite"/>
    </source>
</evidence>
<organism evidence="8 9">
    <name type="scientific">Schistosoma bovis</name>
    <name type="common">Blood fluke</name>
    <dbReference type="NCBI Taxonomy" id="6184"/>
    <lineage>
        <taxon>Eukaryota</taxon>
        <taxon>Metazoa</taxon>
        <taxon>Spiralia</taxon>
        <taxon>Lophotrochozoa</taxon>
        <taxon>Platyhelminthes</taxon>
        <taxon>Trematoda</taxon>
        <taxon>Digenea</taxon>
        <taxon>Strigeidida</taxon>
        <taxon>Schistosomatoidea</taxon>
        <taxon>Schistosomatidae</taxon>
        <taxon>Schistosoma</taxon>
    </lineage>
</organism>
<evidence type="ECO:0000256" key="5">
    <source>
        <dbReference type="ARBA" id="ARBA00023136"/>
    </source>
</evidence>
<feature type="transmembrane region" description="Helical" evidence="7">
    <location>
        <begin position="12"/>
        <end position="30"/>
    </location>
</feature>
<dbReference type="GO" id="GO:0016020">
    <property type="term" value="C:membrane"/>
    <property type="evidence" value="ECO:0007669"/>
    <property type="project" value="UniProtKB-SubCell"/>
</dbReference>
<evidence type="ECO:0000256" key="3">
    <source>
        <dbReference type="ARBA" id="ARBA00022692"/>
    </source>
</evidence>
<protein>
    <submittedName>
        <fullName evidence="8">Uncharacterized protein</fullName>
    </submittedName>
</protein>
<accession>A0A430QIK8</accession>
<comment type="similarity">
    <text evidence="2">Belongs to the TDE1 family.</text>
</comment>
<feature type="compositionally biased region" description="Basic and acidic residues" evidence="6">
    <location>
        <begin position="211"/>
        <end position="222"/>
    </location>
</feature>
<comment type="caution">
    <text evidence="8">The sequence shown here is derived from an EMBL/GenBank/DDBJ whole genome shotgun (WGS) entry which is preliminary data.</text>
</comment>
<evidence type="ECO:0000256" key="1">
    <source>
        <dbReference type="ARBA" id="ARBA00004141"/>
    </source>
</evidence>
<feature type="region of interest" description="Disordered" evidence="6">
    <location>
        <begin position="289"/>
        <end position="315"/>
    </location>
</feature>
<feature type="compositionally biased region" description="Low complexity" evidence="6">
    <location>
        <begin position="234"/>
        <end position="255"/>
    </location>
</feature>
<dbReference type="EMBL" id="QMKO01001668">
    <property type="protein sequence ID" value="RTG87532.1"/>
    <property type="molecule type" value="Genomic_DNA"/>
</dbReference>
<keyword evidence="9" id="KW-1185">Reference proteome</keyword>
<dbReference type="InterPro" id="IPR005016">
    <property type="entry name" value="TDE1/TMS"/>
</dbReference>
<feature type="transmembrane region" description="Helical" evidence="7">
    <location>
        <begin position="552"/>
        <end position="572"/>
    </location>
</feature>
<dbReference type="Proteomes" id="UP000290809">
    <property type="component" value="Unassembled WGS sequence"/>
</dbReference>
<keyword evidence="3 7" id="KW-0812">Transmembrane</keyword>
<evidence type="ECO:0000313" key="9">
    <source>
        <dbReference type="Proteomes" id="UP000290809"/>
    </source>
</evidence>
<feature type="region of interest" description="Disordered" evidence="6">
    <location>
        <begin position="167"/>
        <end position="262"/>
    </location>
</feature>
<feature type="transmembrane region" description="Helical" evidence="7">
    <location>
        <begin position="128"/>
        <end position="146"/>
    </location>
</feature>
<evidence type="ECO:0000313" key="8">
    <source>
        <dbReference type="EMBL" id="RTG87532.1"/>
    </source>
</evidence>
<dbReference type="Pfam" id="PF03348">
    <property type="entry name" value="Serinc"/>
    <property type="match status" value="1"/>
</dbReference>
<sequence length="573" mass="64991">MFWILVRKGQMWLPGAITSAFVAFLTWSALGSQPRILSSNFPWQKQTVKKMNDVQQQERNFTIHPLVVVADQLNRLLSDQFTQTTNQVKTSPTLTSESKPNITDSIVLINECLPGGVNKISEHLGKDIVTLLGITVVISGFVYSSFRASMQARRLGIRTRRERLKAVLPPIHENNQFNESPLQSSNNNKPNQSSNPVVTNDLNKSPIRFMNYKDVKRQEHGGVKNTKNKLSSSHNNDVTDNNHNVTTTATPTTTTGKSTLRLSSSEPDLTITMRNYSRQRGDIRDLDWSIINNDGNKNNKSSKHKTDKRSREHSLTSLNHRIGYLRHKKLKRSKSQLKSTDVLNDSKINDIHGNNSLLTFGEGEDNDNSILKETKPSSKLHFRKKIKKTWRGTCRLNSHEKRIVNDLYLFSADNLPEKVGPNIYLSVSPTTNNPIPMLANVVRRSPLSSKYYPQPLNLSTNLSSSQQTQLQQHPPHDDIECTALTSPNHLRYRQARWASEIALNKRTSGLFNIEPGLVNSLSFLGTMLNTAAPRDGYTTYNEAIASVYSYPWFHFIYALATLYLMTQLTNWYK</sequence>
<evidence type="ECO:0000256" key="4">
    <source>
        <dbReference type="ARBA" id="ARBA00022989"/>
    </source>
</evidence>
<reference evidence="8 9" key="1">
    <citation type="journal article" date="2019" name="PLoS Pathog.">
        <title>Genome sequence of the bovine parasite Schistosoma bovis Tanzania.</title>
        <authorList>
            <person name="Oey H."/>
            <person name="Zakrzewski M."/>
            <person name="Gobert G."/>
            <person name="Gravermann K."/>
            <person name="Stoye J."/>
            <person name="Jones M."/>
            <person name="Mcmanus D."/>
            <person name="Krause L."/>
        </authorList>
    </citation>
    <scope>NUCLEOTIDE SEQUENCE [LARGE SCALE GENOMIC DNA]</scope>
    <source>
        <strain evidence="8 9">TAN1997</strain>
    </source>
</reference>
<evidence type="ECO:0000256" key="7">
    <source>
        <dbReference type="SAM" id="Phobius"/>
    </source>
</evidence>
<proteinExistence type="inferred from homology"/>
<keyword evidence="5 7" id="KW-0472">Membrane</keyword>
<keyword evidence="4 7" id="KW-1133">Transmembrane helix</keyword>
<gene>
    <name evidence="8" type="ORF">DC041_0007411</name>
</gene>
<comment type="subcellular location">
    <subcellularLocation>
        <location evidence="1">Membrane</location>
        <topology evidence="1">Multi-pass membrane protein</topology>
    </subcellularLocation>
</comment>
<feature type="compositionally biased region" description="Low complexity" evidence="6">
    <location>
        <begin position="180"/>
        <end position="196"/>
    </location>
</feature>